<dbReference type="EC" id="1.1.1.60" evidence="6"/>
<feature type="domain" description="3-hydroxyisobutyrate dehydrogenase-like NAD-binding" evidence="5">
    <location>
        <begin position="179"/>
        <end position="298"/>
    </location>
</feature>
<dbReference type="PIRSF" id="PIRSF000103">
    <property type="entry name" value="HIBADH"/>
    <property type="match status" value="1"/>
</dbReference>
<dbReference type="GO" id="GO:0051287">
    <property type="term" value="F:NAD binding"/>
    <property type="evidence" value="ECO:0007669"/>
    <property type="project" value="InterPro"/>
</dbReference>
<dbReference type="PANTHER" id="PTHR22981:SF7">
    <property type="entry name" value="3-HYDROXYISOBUTYRATE DEHYDROGENASE, MITOCHONDRIAL"/>
    <property type="match status" value="1"/>
</dbReference>
<protein>
    <submittedName>
        <fullName evidence="6">2-hydroxy-3-oxopropionate reductase</fullName>
        <ecNumber evidence="6">1.1.1.60</ecNumber>
    </submittedName>
</protein>
<name>A0A2C9D0I6_9HYPH</name>
<dbReference type="GO" id="GO:0050661">
    <property type="term" value="F:NADP binding"/>
    <property type="evidence" value="ECO:0007669"/>
    <property type="project" value="InterPro"/>
</dbReference>
<dbReference type="InterPro" id="IPR029154">
    <property type="entry name" value="HIBADH-like_NADP-bd"/>
</dbReference>
<evidence type="ECO:0000313" key="7">
    <source>
        <dbReference type="Proteomes" id="UP000223606"/>
    </source>
</evidence>
<feature type="domain" description="6-phosphogluconate dehydrogenase NADP-binding" evidence="4">
    <location>
        <begin position="23"/>
        <end position="176"/>
    </location>
</feature>
<dbReference type="SUPFAM" id="SSF48179">
    <property type="entry name" value="6-phosphogluconate dehydrogenase C-terminal domain-like"/>
    <property type="match status" value="1"/>
</dbReference>
<dbReference type="Pfam" id="PF03446">
    <property type="entry name" value="NAD_binding_2"/>
    <property type="match status" value="1"/>
</dbReference>
<evidence type="ECO:0000313" key="6">
    <source>
        <dbReference type="EMBL" id="SON53770.1"/>
    </source>
</evidence>
<dbReference type="InterPro" id="IPR015815">
    <property type="entry name" value="HIBADH-related"/>
</dbReference>
<organism evidence="6 7">
    <name type="scientific">Hartmannibacter diazotrophicus</name>
    <dbReference type="NCBI Taxonomy" id="1482074"/>
    <lineage>
        <taxon>Bacteria</taxon>
        <taxon>Pseudomonadati</taxon>
        <taxon>Pseudomonadota</taxon>
        <taxon>Alphaproteobacteria</taxon>
        <taxon>Hyphomicrobiales</taxon>
        <taxon>Pleomorphomonadaceae</taxon>
        <taxon>Hartmannibacter</taxon>
    </lineage>
</organism>
<dbReference type="Pfam" id="PF14833">
    <property type="entry name" value="NAD_binding_11"/>
    <property type="match status" value="1"/>
</dbReference>
<keyword evidence="1 6" id="KW-0560">Oxidoreductase</keyword>
<accession>A0A2C9D0I6</accession>
<evidence type="ECO:0000256" key="1">
    <source>
        <dbReference type="ARBA" id="ARBA00023002"/>
    </source>
</evidence>
<evidence type="ECO:0000259" key="4">
    <source>
        <dbReference type="Pfam" id="PF03446"/>
    </source>
</evidence>
<dbReference type="InterPro" id="IPR006115">
    <property type="entry name" value="6PGDH_NADP-bd"/>
</dbReference>
<feature type="active site" evidence="3">
    <location>
        <position position="185"/>
    </location>
</feature>
<reference evidence="7" key="1">
    <citation type="submission" date="2017-09" db="EMBL/GenBank/DDBJ databases">
        <title>Genome sequence of Nannocystis excedens DSM 71.</title>
        <authorList>
            <person name="Blom J."/>
        </authorList>
    </citation>
    <scope>NUCLEOTIDE SEQUENCE [LARGE SCALE GENOMIC DNA]</scope>
    <source>
        <strain evidence="7">type strain: E19</strain>
    </source>
</reference>
<dbReference type="OrthoDB" id="9812907at2"/>
<sequence length="311" mass="32016">MPRSVSTGNEIGGEPRMTRSLLFIGVGRMGSLMAGHLVDSGYDVALADLSPEALEPFAASGCPTATTAADLPGDIVITMLPTDAHVREALLGENGALASRKRQTVIDMSSVSPEATRSLAAELATYGTTLLDAPVSGGMAGAKTASLIGMVGGEPDVFAACQPILEAMCSKVIHVGPVGSGHVVKALNNYLSAATLWTATEALTVGTRLGLDPARMLEVWTAGSGRSHATEVKLPDHVLTRSFDFGQSLKLFCKDIGIASDLAAKAGAETPALDALKALWEGARDSIGPEADITRIASMMEAMQKGSGGKP</sequence>
<evidence type="ECO:0000256" key="2">
    <source>
        <dbReference type="ARBA" id="ARBA00023027"/>
    </source>
</evidence>
<proteinExistence type="predicted"/>
<keyword evidence="2" id="KW-0520">NAD</keyword>
<dbReference type="InterPro" id="IPR036291">
    <property type="entry name" value="NAD(P)-bd_dom_sf"/>
</dbReference>
<dbReference type="AlphaFoldDB" id="A0A2C9D0I6"/>
<dbReference type="SUPFAM" id="SSF51735">
    <property type="entry name" value="NAD(P)-binding Rossmann-fold domains"/>
    <property type="match status" value="1"/>
</dbReference>
<evidence type="ECO:0000256" key="3">
    <source>
        <dbReference type="PIRSR" id="PIRSR000103-1"/>
    </source>
</evidence>
<dbReference type="InterPro" id="IPR008927">
    <property type="entry name" value="6-PGluconate_DH-like_C_sf"/>
</dbReference>
<dbReference type="PANTHER" id="PTHR22981">
    <property type="entry name" value="3-HYDROXYISOBUTYRATE DEHYDROGENASE-RELATED"/>
    <property type="match status" value="1"/>
</dbReference>
<dbReference type="EMBL" id="LT960614">
    <property type="protein sequence ID" value="SON53770.1"/>
    <property type="molecule type" value="Genomic_DNA"/>
</dbReference>
<dbReference type="GO" id="GO:0008679">
    <property type="term" value="F:2-hydroxy-3-oxopropionate reductase activity"/>
    <property type="evidence" value="ECO:0007669"/>
    <property type="project" value="UniProtKB-EC"/>
</dbReference>
<evidence type="ECO:0000259" key="5">
    <source>
        <dbReference type="Pfam" id="PF14833"/>
    </source>
</evidence>
<dbReference type="Gene3D" id="1.10.1040.10">
    <property type="entry name" value="N-(1-d-carboxylethyl)-l-norvaline Dehydrogenase, domain 2"/>
    <property type="match status" value="1"/>
</dbReference>
<dbReference type="InterPro" id="IPR013328">
    <property type="entry name" value="6PGD_dom2"/>
</dbReference>
<dbReference type="Gene3D" id="3.40.50.720">
    <property type="entry name" value="NAD(P)-binding Rossmann-like Domain"/>
    <property type="match status" value="1"/>
</dbReference>
<dbReference type="Proteomes" id="UP000223606">
    <property type="component" value="Chromosome 1"/>
</dbReference>
<keyword evidence="7" id="KW-1185">Reference proteome</keyword>
<dbReference type="KEGG" id="hdi:HDIA_0229"/>
<gene>
    <name evidence="6" type="primary">garR_1</name>
    <name evidence="6" type="ORF">HDIA_0229</name>
</gene>